<dbReference type="AlphaFoldDB" id="A0A839GLC6"/>
<comment type="caution">
    <text evidence="1">The sequence shown here is derived from an EMBL/GenBank/DDBJ whole genome shotgun (WGS) entry which is preliminary data.</text>
</comment>
<dbReference type="RefSeq" id="WP_153042637.1">
    <property type="nucleotide sequence ID" value="NZ_JACJIQ010000008.1"/>
</dbReference>
<dbReference type="EMBL" id="JACJIQ010000008">
    <property type="protein sequence ID" value="MBA9077619.1"/>
    <property type="molecule type" value="Genomic_DNA"/>
</dbReference>
<dbReference type="PROSITE" id="PS51257">
    <property type="entry name" value="PROKAR_LIPOPROTEIN"/>
    <property type="match status" value="1"/>
</dbReference>
<evidence type="ECO:0000313" key="2">
    <source>
        <dbReference type="Proteomes" id="UP000563094"/>
    </source>
</evidence>
<reference evidence="1 2" key="1">
    <citation type="submission" date="2020-08" db="EMBL/GenBank/DDBJ databases">
        <title>Genomic Encyclopedia of Type Strains, Phase IV (KMG-IV): sequencing the most valuable type-strain genomes for metagenomic binning, comparative biology and taxonomic classification.</title>
        <authorList>
            <person name="Goeker M."/>
        </authorList>
    </citation>
    <scope>NUCLEOTIDE SEQUENCE [LARGE SCALE GENOMIC DNA]</scope>
    <source>
        <strain evidence="1 2">DSM 29854</strain>
    </source>
</reference>
<dbReference type="Proteomes" id="UP000563094">
    <property type="component" value="Unassembled WGS sequence"/>
</dbReference>
<protein>
    <submittedName>
        <fullName evidence="1">Uncharacterized protein</fullName>
    </submittedName>
</protein>
<name>A0A839GLC6_9BACT</name>
<organism evidence="1 2">
    <name type="scientific">Rufibacter quisquiliarum</name>
    <dbReference type="NCBI Taxonomy" id="1549639"/>
    <lineage>
        <taxon>Bacteria</taxon>
        <taxon>Pseudomonadati</taxon>
        <taxon>Bacteroidota</taxon>
        <taxon>Cytophagia</taxon>
        <taxon>Cytophagales</taxon>
        <taxon>Hymenobacteraceae</taxon>
        <taxon>Rufibacter</taxon>
    </lineage>
</organism>
<evidence type="ECO:0000313" key="1">
    <source>
        <dbReference type="EMBL" id="MBA9077619.1"/>
    </source>
</evidence>
<proteinExistence type="predicted"/>
<accession>A0A839GLC6</accession>
<keyword evidence="2" id="KW-1185">Reference proteome</keyword>
<gene>
    <name evidence="1" type="ORF">FHS90_002337</name>
</gene>
<sequence>MRNALYLLAVAGLSIFSGCDSKKAEETKVPAIEDATSATDIAETTASPIDTARVLPDSAAVDTVSAGAVQ</sequence>